<organism evidence="1 2">
    <name type="scientific">Actinoallomurus vinaceus</name>
    <dbReference type="NCBI Taxonomy" id="1080074"/>
    <lineage>
        <taxon>Bacteria</taxon>
        <taxon>Bacillati</taxon>
        <taxon>Actinomycetota</taxon>
        <taxon>Actinomycetes</taxon>
        <taxon>Streptosporangiales</taxon>
        <taxon>Thermomonosporaceae</taxon>
        <taxon>Actinoallomurus</taxon>
    </lineage>
</organism>
<keyword evidence="2" id="KW-1185">Reference proteome</keyword>
<evidence type="ECO:0000313" key="2">
    <source>
        <dbReference type="Proteomes" id="UP001501442"/>
    </source>
</evidence>
<accession>A0ABP8UAW7</accession>
<gene>
    <name evidence="1" type="ORF">GCM10023196_035830</name>
</gene>
<protein>
    <recommendedName>
        <fullName evidence="3">REase associating with pPIWI RE domain-containing protein</fullName>
    </recommendedName>
</protein>
<name>A0ABP8UAW7_9ACTN</name>
<proteinExistence type="predicted"/>
<comment type="caution">
    <text evidence="1">The sequence shown here is derived from an EMBL/GenBank/DDBJ whole genome shotgun (WGS) entry which is preliminary data.</text>
</comment>
<dbReference type="EMBL" id="BAABHK010000004">
    <property type="protein sequence ID" value="GAA4626670.1"/>
    <property type="molecule type" value="Genomic_DNA"/>
</dbReference>
<evidence type="ECO:0000313" key="1">
    <source>
        <dbReference type="EMBL" id="GAA4626670.1"/>
    </source>
</evidence>
<evidence type="ECO:0008006" key="3">
    <source>
        <dbReference type="Google" id="ProtNLM"/>
    </source>
</evidence>
<reference evidence="2" key="1">
    <citation type="journal article" date="2019" name="Int. J. Syst. Evol. Microbiol.">
        <title>The Global Catalogue of Microorganisms (GCM) 10K type strain sequencing project: providing services to taxonomists for standard genome sequencing and annotation.</title>
        <authorList>
            <consortium name="The Broad Institute Genomics Platform"/>
            <consortium name="The Broad Institute Genome Sequencing Center for Infectious Disease"/>
            <person name="Wu L."/>
            <person name="Ma J."/>
        </authorList>
    </citation>
    <scope>NUCLEOTIDE SEQUENCE [LARGE SCALE GENOMIC DNA]</scope>
    <source>
        <strain evidence="2">JCM 17939</strain>
    </source>
</reference>
<dbReference type="Proteomes" id="UP001501442">
    <property type="component" value="Unassembled WGS sequence"/>
</dbReference>
<dbReference type="RefSeq" id="WP_345431968.1">
    <property type="nucleotide sequence ID" value="NZ_BAABHK010000004.1"/>
</dbReference>
<sequence>MTHTATRATGQHERQASAAEQITDLLTQLHTEVRTDEKVLRYRRVNRGRRDAVVPDFVIHRTRRPGLLTQLGTVQAAASTVPVEVFHWVPDENDPCQRAADEDAPRVCGHGRWVHVRTEQRPVTGVITTGAALPGGSPGWDADGALSPMAGGGKPEAAEPIADAWHTGDEIRDELAALGRELHAEGWRAPDTLITIALADEDTGRRIAARLRGLVARARIAAGYDAPIVPLRDVYCPLCGGELRVRADASSAVWCAGMLPIQGPAAEGESWPIGWARCAAKWPRGSWVKLLEEATPNEPVEPDDDRSRAANRSNPSALVYDEHWEVPVVLDGLVDVPQS</sequence>